<keyword evidence="4 8" id="KW-0479">Metal-binding</keyword>
<evidence type="ECO:0000256" key="7">
    <source>
        <dbReference type="ARBA" id="ARBA00022833"/>
    </source>
</evidence>
<feature type="binding site" evidence="8">
    <location>
        <position position="213"/>
    </location>
    <ligand>
        <name>Zn(2+)</name>
        <dbReference type="ChEBI" id="CHEBI:29105"/>
        <label>2</label>
        <note>catalytic</note>
    </ligand>
</feature>
<evidence type="ECO:0000256" key="1">
    <source>
        <dbReference type="ARBA" id="ARBA00011738"/>
    </source>
</evidence>
<feature type="binding site" evidence="8">
    <location>
        <position position="62"/>
    </location>
    <ligand>
        <name>Zn(2+)</name>
        <dbReference type="ChEBI" id="CHEBI:29105"/>
        <label>1</label>
        <note>catalytic</note>
    </ligand>
</feature>
<dbReference type="GO" id="GO:0008270">
    <property type="term" value="F:zinc ion binding"/>
    <property type="evidence" value="ECO:0007669"/>
    <property type="project" value="UniProtKB-UniRule"/>
</dbReference>
<dbReference type="GO" id="GO:0042781">
    <property type="term" value="F:3'-tRNA processing endoribonuclease activity"/>
    <property type="evidence" value="ECO:0007669"/>
    <property type="project" value="UniProtKB-UniRule"/>
</dbReference>
<evidence type="ECO:0000256" key="4">
    <source>
        <dbReference type="ARBA" id="ARBA00022723"/>
    </source>
</evidence>
<protein>
    <recommendedName>
        <fullName evidence="8">Ribonuclease Z</fullName>
        <shortName evidence="8">RNase Z</shortName>
        <ecNumber evidence="8">3.1.26.11</ecNumber>
    </recommendedName>
    <alternativeName>
        <fullName evidence="8">tRNA 3 endonuclease</fullName>
    </alternativeName>
    <alternativeName>
        <fullName evidence="8">tRNase Z</fullName>
    </alternativeName>
</protein>
<keyword evidence="7 8" id="KW-0862">Zinc</keyword>
<dbReference type="PANTHER" id="PTHR46018:SF2">
    <property type="entry name" value="ZINC PHOSPHODIESTERASE ELAC PROTEIN 1"/>
    <property type="match status" value="1"/>
</dbReference>
<sequence length="304" mass="34587">MGIQLTILGCHSATPRTNAHPTAQYLKINERHILIDCGEGTQVLLRQQKVPFAKIKHIFISHLHGDHFFGLVGLISTFGLLDRRTELHIYGPKGIKEIITLQLKLSKSWTSFPLLFHELESKESEVIFEDKKLKVSTIPLDHRVYTNGFLFEEKPSLRKLNMENVSMESEIEICDYHNLKNGKDFVKQDGTVIENEDLTLPPRDTYSYAFCSDTAYKPDIVPMIKGASLLYHESTFLEDKKNLTERTKHSTAKEAGLIAKAAEVKTLILGHYSSRYSDLNEFKLEAETEFNNVELAESGKVFSV</sequence>
<feature type="binding site" evidence="8">
    <location>
        <position position="271"/>
    </location>
    <ligand>
        <name>Zn(2+)</name>
        <dbReference type="ChEBI" id="CHEBI:29105"/>
        <label>2</label>
        <note>catalytic</note>
    </ligand>
</feature>
<evidence type="ECO:0000256" key="3">
    <source>
        <dbReference type="ARBA" id="ARBA00022722"/>
    </source>
</evidence>
<organism evidence="9 10">
    <name type="scientific">Wenyingzhuangia marina</name>
    <dbReference type="NCBI Taxonomy" id="1195760"/>
    <lineage>
        <taxon>Bacteria</taxon>
        <taxon>Pseudomonadati</taxon>
        <taxon>Bacteroidota</taxon>
        <taxon>Flavobacteriia</taxon>
        <taxon>Flavobacteriales</taxon>
        <taxon>Flavobacteriaceae</taxon>
        <taxon>Wenyingzhuangia</taxon>
    </lineage>
</organism>
<name>A0A1M5VU34_9FLAO</name>
<evidence type="ECO:0000256" key="5">
    <source>
        <dbReference type="ARBA" id="ARBA00022759"/>
    </source>
</evidence>
<keyword evidence="3 8" id="KW-0540">Nuclease</keyword>
<dbReference type="Pfam" id="PF23023">
    <property type="entry name" value="Anti-Pycsar_Apyc1"/>
    <property type="match status" value="1"/>
</dbReference>
<comment type="similarity">
    <text evidence="8">Belongs to the RNase Z family.</text>
</comment>
<dbReference type="NCBIfam" id="TIGR02651">
    <property type="entry name" value="RNase_Z"/>
    <property type="match status" value="1"/>
</dbReference>
<dbReference type="CDD" id="cd07717">
    <property type="entry name" value="RNaseZ_ZiPD-like_MBL-fold"/>
    <property type="match status" value="1"/>
</dbReference>
<comment type="catalytic activity">
    <reaction evidence="8">
        <text>Endonucleolytic cleavage of RNA, removing extra 3' nucleotides from tRNA precursor, generating 3' termini of tRNAs. A 3'-hydroxy group is left at the tRNA terminus and a 5'-phosphoryl group is left at the trailer molecule.</text>
        <dbReference type="EC" id="3.1.26.11"/>
    </reaction>
</comment>
<evidence type="ECO:0000256" key="2">
    <source>
        <dbReference type="ARBA" id="ARBA00022694"/>
    </source>
</evidence>
<evidence type="ECO:0000313" key="9">
    <source>
        <dbReference type="EMBL" id="SHH78766.1"/>
    </source>
</evidence>
<dbReference type="Proteomes" id="UP000184109">
    <property type="component" value="Unassembled WGS sequence"/>
</dbReference>
<comment type="subunit">
    <text evidence="1 8">Homodimer.</text>
</comment>
<dbReference type="AlphaFoldDB" id="A0A1M5VU34"/>
<dbReference type="HAMAP" id="MF_01818">
    <property type="entry name" value="RNase_Z_BN"/>
    <property type="match status" value="1"/>
</dbReference>
<feature type="binding site" evidence="8">
    <location>
        <position position="64"/>
    </location>
    <ligand>
        <name>Zn(2+)</name>
        <dbReference type="ChEBI" id="CHEBI:29105"/>
        <label>1</label>
        <note>catalytic</note>
    </ligand>
</feature>
<dbReference type="InterPro" id="IPR013471">
    <property type="entry name" value="RNase_Z/BN"/>
</dbReference>
<keyword evidence="5 8" id="KW-0255">Endonuclease</keyword>
<gene>
    <name evidence="8" type="primary">rnz</name>
    <name evidence="9" type="ORF">SAMN05444281_1950</name>
</gene>
<dbReference type="EMBL" id="FQXQ01000004">
    <property type="protein sequence ID" value="SHH78766.1"/>
    <property type="molecule type" value="Genomic_DNA"/>
</dbReference>
<keyword evidence="10" id="KW-1185">Reference proteome</keyword>
<dbReference type="RefSeq" id="WP_188351960.1">
    <property type="nucleotide sequence ID" value="NZ_BMEN01000004.1"/>
</dbReference>
<comment type="cofactor">
    <cofactor evidence="8">
        <name>Zn(2+)</name>
        <dbReference type="ChEBI" id="CHEBI:29105"/>
    </cofactor>
    <text evidence="8">Binds 2 Zn(2+) ions.</text>
</comment>
<proteinExistence type="inferred from homology"/>
<dbReference type="NCBIfam" id="NF000801">
    <property type="entry name" value="PRK00055.1-3"/>
    <property type="match status" value="1"/>
</dbReference>
<comment type="function">
    <text evidence="8">Zinc phosphodiesterase, which displays some tRNA 3'-processing endonuclease activity. Probably involved in tRNA maturation, by removing a 3'-trailer from precursor tRNA.</text>
</comment>
<feature type="binding site" evidence="8">
    <location>
        <position position="213"/>
    </location>
    <ligand>
        <name>Zn(2+)</name>
        <dbReference type="ChEBI" id="CHEBI:29105"/>
        <label>1</label>
        <note>catalytic</note>
    </ligand>
</feature>
<dbReference type="STRING" id="1195760.SAMN05444281_1950"/>
<evidence type="ECO:0000313" key="10">
    <source>
        <dbReference type="Proteomes" id="UP000184109"/>
    </source>
</evidence>
<feature type="binding site" evidence="8">
    <location>
        <position position="67"/>
    </location>
    <ligand>
        <name>Zn(2+)</name>
        <dbReference type="ChEBI" id="CHEBI:29105"/>
        <label>2</label>
        <note>catalytic</note>
    </ligand>
</feature>
<dbReference type="Gene3D" id="3.60.15.10">
    <property type="entry name" value="Ribonuclease Z/Hydroxyacylglutathione hydrolase-like"/>
    <property type="match status" value="1"/>
</dbReference>
<keyword evidence="2 8" id="KW-0819">tRNA processing</keyword>
<feature type="active site" description="Proton acceptor" evidence="8">
    <location>
        <position position="66"/>
    </location>
</feature>
<feature type="binding site" evidence="8">
    <location>
        <position position="66"/>
    </location>
    <ligand>
        <name>Zn(2+)</name>
        <dbReference type="ChEBI" id="CHEBI:29105"/>
        <label>2</label>
        <note>catalytic</note>
    </ligand>
</feature>
<dbReference type="SUPFAM" id="SSF56281">
    <property type="entry name" value="Metallo-hydrolase/oxidoreductase"/>
    <property type="match status" value="1"/>
</dbReference>
<evidence type="ECO:0000256" key="8">
    <source>
        <dbReference type="HAMAP-Rule" id="MF_01818"/>
    </source>
</evidence>
<dbReference type="PANTHER" id="PTHR46018">
    <property type="entry name" value="ZINC PHOSPHODIESTERASE ELAC PROTEIN 1"/>
    <property type="match status" value="1"/>
</dbReference>
<accession>A0A1M5VU34</accession>
<dbReference type="InterPro" id="IPR036866">
    <property type="entry name" value="RibonucZ/Hydroxyglut_hydro"/>
</dbReference>
<reference evidence="10" key="1">
    <citation type="submission" date="2016-11" db="EMBL/GenBank/DDBJ databases">
        <authorList>
            <person name="Varghese N."/>
            <person name="Submissions S."/>
        </authorList>
    </citation>
    <scope>NUCLEOTIDE SEQUENCE [LARGE SCALE GENOMIC DNA]</scope>
    <source>
        <strain evidence="10">DSM 100572</strain>
    </source>
</reference>
<evidence type="ECO:0000256" key="6">
    <source>
        <dbReference type="ARBA" id="ARBA00022801"/>
    </source>
</evidence>
<keyword evidence="6 8" id="KW-0378">Hydrolase</keyword>
<feature type="binding site" evidence="8">
    <location>
        <position position="142"/>
    </location>
    <ligand>
        <name>Zn(2+)</name>
        <dbReference type="ChEBI" id="CHEBI:29105"/>
        <label>1</label>
        <note>catalytic</note>
    </ligand>
</feature>
<dbReference type="EC" id="3.1.26.11" evidence="8"/>